<dbReference type="Pfam" id="PF01476">
    <property type="entry name" value="LysM"/>
    <property type="match status" value="1"/>
</dbReference>
<keyword evidence="4" id="KW-0732">Signal</keyword>
<evidence type="ECO:0000256" key="1">
    <source>
        <dbReference type="ARBA" id="ARBA00010830"/>
    </source>
</evidence>
<name>A0A838AEH3_9PSEU</name>
<dbReference type="InterPro" id="IPR010618">
    <property type="entry name" value="RPF"/>
</dbReference>
<gene>
    <name evidence="6" type="ORF">H0B56_19350</name>
</gene>
<reference evidence="6 7" key="1">
    <citation type="submission" date="2020-07" db="EMBL/GenBank/DDBJ databases">
        <title>Genome of Haloechinothrix sp.</title>
        <authorList>
            <person name="Tang S.-K."/>
            <person name="Yang L."/>
            <person name="Zhu W.-Y."/>
        </authorList>
    </citation>
    <scope>NUCLEOTIDE SEQUENCE [LARGE SCALE GENOMIC DNA]</scope>
    <source>
        <strain evidence="6 7">YIM 98757</strain>
    </source>
</reference>
<dbReference type="InterPro" id="IPR036779">
    <property type="entry name" value="LysM_dom_sf"/>
</dbReference>
<feature type="compositionally biased region" description="Polar residues" evidence="3">
    <location>
        <begin position="119"/>
        <end position="133"/>
    </location>
</feature>
<dbReference type="RefSeq" id="WP_180894528.1">
    <property type="nucleotide sequence ID" value="NZ_JACCKD010000008.1"/>
</dbReference>
<feature type="signal peptide" evidence="4">
    <location>
        <begin position="1"/>
        <end position="34"/>
    </location>
</feature>
<dbReference type="Gene3D" id="3.10.350.10">
    <property type="entry name" value="LysM domain"/>
    <property type="match status" value="1"/>
</dbReference>
<evidence type="ECO:0000313" key="6">
    <source>
        <dbReference type="EMBL" id="MBA0127706.1"/>
    </source>
</evidence>
<comment type="similarity">
    <text evidence="1">Belongs to the transglycosylase family. Rpf subfamily.</text>
</comment>
<comment type="caution">
    <text evidence="6">The sequence shown here is derived from an EMBL/GenBank/DDBJ whole genome shotgun (WGS) entry which is preliminary data.</text>
</comment>
<organism evidence="6 7">
    <name type="scientific">Haloechinothrix aidingensis</name>
    <dbReference type="NCBI Taxonomy" id="2752311"/>
    <lineage>
        <taxon>Bacteria</taxon>
        <taxon>Bacillati</taxon>
        <taxon>Actinomycetota</taxon>
        <taxon>Actinomycetes</taxon>
        <taxon>Pseudonocardiales</taxon>
        <taxon>Pseudonocardiaceae</taxon>
        <taxon>Haloechinothrix</taxon>
    </lineage>
</organism>
<feature type="chain" id="PRO_5039312594" evidence="4">
    <location>
        <begin position="35"/>
        <end position="208"/>
    </location>
</feature>
<dbReference type="InterPro" id="IPR052196">
    <property type="entry name" value="Bact_Kbp"/>
</dbReference>
<sequence>MSYRAKHRKTSTATRNIARAAIASLAFGAPLAVAATPAQAESVNWDAIAECESGGDWSINTGNGYYGGLQFNLNTWRAYGGTGMPHEQSRAEQIRVAENVLEGQGIGAWPVCGKQAGASGNYQGTNTGSAQQESEPEPEATPEPAAPEVTRVAESNPDGDYEVKEGETLSEIAKKEDIDGGYQELHELNEDYISDPDFILVGQKIATE</sequence>
<dbReference type="Proteomes" id="UP000582974">
    <property type="component" value="Unassembled WGS sequence"/>
</dbReference>
<feature type="region of interest" description="Disordered" evidence="3">
    <location>
        <begin position="119"/>
        <end position="169"/>
    </location>
</feature>
<dbReference type="Gene3D" id="1.10.530.10">
    <property type="match status" value="1"/>
</dbReference>
<dbReference type="GO" id="GO:0016787">
    <property type="term" value="F:hydrolase activity"/>
    <property type="evidence" value="ECO:0007669"/>
    <property type="project" value="UniProtKB-KW"/>
</dbReference>
<dbReference type="Pfam" id="PF06737">
    <property type="entry name" value="Transglycosylas"/>
    <property type="match status" value="1"/>
</dbReference>
<evidence type="ECO:0000256" key="2">
    <source>
        <dbReference type="ARBA" id="ARBA00022801"/>
    </source>
</evidence>
<dbReference type="PANTHER" id="PTHR34700">
    <property type="entry name" value="POTASSIUM BINDING PROTEIN KBP"/>
    <property type="match status" value="1"/>
</dbReference>
<keyword evidence="7" id="KW-1185">Reference proteome</keyword>
<evidence type="ECO:0000256" key="3">
    <source>
        <dbReference type="SAM" id="MobiDB-lite"/>
    </source>
</evidence>
<dbReference type="CDD" id="cd00118">
    <property type="entry name" value="LysM"/>
    <property type="match status" value="1"/>
</dbReference>
<dbReference type="PANTHER" id="PTHR34700:SF4">
    <property type="entry name" value="PHAGE-LIKE ELEMENT PBSX PROTEIN XKDP"/>
    <property type="match status" value="1"/>
</dbReference>
<dbReference type="CDD" id="cd13925">
    <property type="entry name" value="RPF"/>
    <property type="match status" value="1"/>
</dbReference>
<evidence type="ECO:0000313" key="7">
    <source>
        <dbReference type="Proteomes" id="UP000582974"/>
    </source>
</evidence>
<keyword evidence="2" id="KW-0378">Hydrolase</keyword>
<dbReference type="InterPro" id="IPR018392">
    <property type="entry name" value="LysM"/>
</dbReference>
<protein>
    <submittedName>
        <fullName evidence="6">LysM peptidoglycan-binding domain-containing protein</fullName>
    </submittedName>
</protein>
<dbReference type="SUPFAM" id="SSF53955">
    <property type="entry name" value="Lysozyme-like"/>
    <property type="match status" value="1"/>
</dbReference>
<dbReference type="SMART" id="SM00257">
    <property type="entry name" value="LysM"/>
    <property type="match status" value="1"/>
</dbReference>
<evidence type="ECO:0000256" key="4">
    <source>
        <dbReference type="SAM" id="SignalP"/>
    </source>
</evidence>
<dbReference type="AlphaFoldDB" id="A0A838AEH3"/>
<feature type="domain" description="LysM" evidence="5">
    <location>
        <begin position="159"/>
        <end position="207"/>
    </location>
</feature>
<evidence type="ECO:0000259" key="5">
    <source>
        <dbReference type="PROSITE" id="PS51782"/>
    </source>
</evidence>
<accession>A0A838AEH3</accession>
<dbReference type="EMBL" id="JACCKD010000008">
    <property type="protein sequence ID" value="MBA0127706.1"/>
    <property type="molecule type" value="Genomic_DNA"/>
</dbReference>
<proteinExistence type="inferred from homology"/>
<dbReference type="PROSITE" id="PS51782">
    <property type="entry name" value="LYSM"/>
    <property type="match status" value="1"/>
</dbReference>
<dbReference type="InterPro" id="IPR023346">
    <property type="entry name" value="Lysozyme-like_dom_sf"/>
</dbReference>